<evidence type="ECO:0000259" key="5">
    <source>
        <dbReference type="Pfam" id="PF02826"/>
    </source>
</evidence>
<evidence type="ECO:0000313" key="7">
    <source>
        <dbReference type="Proteomes" id="UP000827092"/>
    </source>
</evidence>
<dbReference type="SUPFAM" id="SSF51735">
    <property type="entry name" value="NAD(P)-binding Rossmann-fold domains"/>
    <property type="match status" value="1"/>
</dbReference>
<dbReference type="PANTHER" id="PTHR10996:SF277">
    <property type="entry name" value="GLYOXYLATE REDUCTASE_HYDROXYPYRUVATE REDUCTASE"/>
    <property type="match status" value="1"/>
</dbReference>
<keyword evidence="1 3" id="KW-0560">Oxidoreductase</keyword>
<evidence type="ECO:0000256" key="1">
    <source>
        <dbReference type="ARBA" id="ARBA00023002"/>
    </source>
</evidence>
<dbReference type="GO" id="GO:0008465">
    <property type="term" value="F:hydroxypyruvate reductase (NADH) activity"/>
    <property type="evidence" value="ECO:0007669"/>
    <property type="project" value="TreeGrafter"/>
</dbReference>
<feature type="domain" description="D-isomer specific 2-hydroxyacid dehydrogenase NAD-binding" evidence="5">
    <location>
        <begin position="114"/>
        <end position="294"/>
    </location>
</feature>
<dbReference type="InterPro" id="IPR006139">
    <property type="entry name" value="D-isomer_2_OHA_DH_cat_dom"/>
</dbReference>
<dbReference type="InterPro" id="IPR036291">
    <property type="entry name" value="NAD(P)-bd_dom_sf"/>
</dbReference>
<protein>
    <recommendedName>
        <fullName evidence="2">Glyoxylate reductase/hydroxypyruvate reductase</fullName>
    </recommendedName>
</protein>
<dbReference type="Proteomes" id="UP000827092">
    <property type="component" value="Unassembled WGS sequence"/>
</dbReference>
<reference evidence="6 7" key="1">
    <citation type="journal article" date="2022" name="Nat. Ecol. Evol.">
        <title>A masculinizing supergene underlies an exaggerated male reproductive morph in a spider.</title>
        <authorList>
            <person name="Hendrickx F."/>
            <person name="De Corte Z."/>
            <person name="Sonet G."/>
            <person name="Van Belleghem S.M."/>
            <person name="Kostlbacher S."/>
            <person name="Vangestel C."/>
        </authorList>
    </citation>
    <scope>NUCLEOTIDE SEQUENCE [LARGE SCALE GENOMIC DNA]</scope>
    <source>
        <strain evidence="6">W744_W776</strain>
    </source>
</reference>
<dbReference type="Pfam" id="PF00389">
    <property type="entry name" value="2-Hacid_dh"/>
    <property type="match status" value="1"/>
</dbReference>
<organism evidence="6 7">
    <name type="scientific">Oedothorax gibbosus</name>
    <dbReference type="NCBI Taxonomy" id="931172"/>
    <lineage>
        <taxon>Eukaryota</taxon>
        <taxon>Metazoa</taxon>
        <taxon>Ecdysozoa</taxon>
        <taxon>Arthropoda</taxon>
        <taxon>Chelicerata</taxon>
        <taxon>Arachnida</taxon>
        <taxon>Araneae</taxon>
        <taxon>Araneomorphae</taxon>
        <taxon>Entelegynae</taxon>
        <taxon>Araneoidea</taxon>
        <taxon>Linyphiidae</taxon>
        <taxon>Erigoninae</taxon>
        <taxon>Oedothorax</taxon>
    </lineage>
</organism>
<name>A0AAV6U7L9_9ARAC</name>
<dbReference type="GO" id="GO:0051287">
    <property type="term" value="F:NAD binding"/>
    <property type="evidence" value="ECO:0007669"/>
    <property type="project" value="InterPro"/>
</dbReference>
<comment type="similarity">
    <text evidence="3">Belongs to the D-isomer specific 2-hydroxyacid dehydrogenase family.</text>
</comment>
<dbReference type="CDD" id="cd05301">
    <property type="entry name" value="GDH"/>
    <property type="match status" value="1"/>
</dbReference>
<dbReference type="FunFam" id="3.40.50.720:FF:000026">
    <property type="entry name" value="Glyoxylate/hydroxypyruvate reductase B"/>
    <property type="match status" value="1"/>
</dbReference>
<dbReference type="SUPFAM" id="SSF52283">
    <property type="entry name" value="Formate/glycerate dehydrogenase catalytic domain-like"/>
    <property type="match status" value="1"/>
</dbReference>
<evidence type="ECO:0000256" key="2">
    <source>
        <dbReference type="ARBA" id="ARBA00073306"/>
    </source>
</evidence>
<gene>
    <name evidence="6" type="ORF">JTE90_020475</name>
</gene>
<sequence>MAHRQKVFVTRSDYPEKGIRMLREKYDVEIYPHPLHCPVEYMLEHIRGASALFCISFDKIGKEVIEAAGPQLKIIVTFSLGYEHIDVDECRRRGIVVCNSSNPVSVSVVAEFTVGLLLAVARKIAPAAGAVQRNEWSEIWSPSWYLGRGLTNATVGIVGMGRIGQAVLERILPFGVSKVFYYDLHKPIAAAEAKGAEYAPFEDLLKNSDFVIATCNLCPESAGLFDHRAFSIMRPHAVFVNTSRGGVVVQEALIDALKTNRIRGAGIDVMYPEPLPREHELASLPNIVITPHIAAAEEIAMEELGLVCARNIVEVLEGRAPLTPVY</sequence>
<feature type="domain" description="D-isomer specific 2-hydroxyacid dehydrogenase catalytic" evidence="4">
    <location>
        <begin position="13"/>
        <end position="325"/>
    </location>
</feature>
<evidence type="ECO:0000259" key="4">
    <source>
        <dbReference type="Pfam" id="PF00389"/>
    </source>
</evidence>
<dbReference type="Pfam" id="PF02826">
    <property type="entry name" value="2-Hacid_dh_C"/>
    <property type="match status" value="1"/>
</dbReference>
<keyword evidence="7" id="KW-1185">Reference proteome</keyword>
<proteinExistence type="inferred from homology"/>
<dbReference type="InterPro" id="IPR006140">
    <property type="entry name" value="D-isomer_DH_NAD-bd"/>
</dbReference>
<dbReference type="Gene3D" id="3.40.50.720">
    <property type="entry name" value="NAD(P)-binding Rossmann-like Domain"/>
    <property type="match status" value="2"/>
</dbReference>
<dbReference type="PROSITE" id="PS00065">
    <property type="entry name" value="D_2_HYDROXYACID_DH_1"/>
    <property type="match status" value="1"/>
</dbReference>
<accession>A0AAV6U7L9</accession>
<dbReference type="GO" id="GO:0005829">
    <property type="term" value="C:cytosol"/>
    <property type="evidence" value="ECO:0007669"/>
    <property type="project" value="TreeGrafter"/>
</dbReference>
<dbReference type="EMBL" id="JAFNEN010000579">
    <property type="protein sequence ID" value="KAG8180179.1"/>
    <property type="molecule type" value="Genomic_DNA"/>
</dbReference>
<comment type="caution">
    <text evidence="6">The sequence shown here is derived from an EMBL/GenBank/DDBJ whole genome shotgun (WGS) entry which is preliminary data.</text>
</comment>
<evidence type="ECO:0000313" key="6">
    <source>
        <dbReference type="EMBL" id="KAG8180179.1"/>
    </source>
</evidence>
<dbReference type="GO" id="GO:0030267">
    <property type="term" value="F:glyoxylate reductase (NADPH) activity"/>
    <property type="evidence" value="ECO:0007669"/>
    <property type="project" value="TreeGrafter"/>
</dbReference>
<dbReference type="PANTHER" id="PTHR10996">
    <property type="entry name" value="2-HYDROXYACID DEHYDROGENASE-RELATED"/>
    <property type="match status" value="1"/>
</dbReference>
<dbReference type="InterPro" id="IPR050223">
    <property type="entry name" value="D-isomer_2-hydroxyacid_DH"/>
</dbReference>
<dbReference type="InterPro" id="IPR029752">
    <property type="entry name" value="D-isomer_DH_CS1"/>
</dbReference>
<dbReference type="AlphaFoldDB" id="A0AAV6U7L9"/>
<evidence type="ECO:0000256" key="3">
    <source>
        <dbReference type="RuleBase" id="RU003719"/>
    </source>
</evidence>